<dbReference type="InterPro" id="IPR045518">
    <property type="entry name" value="2EXR"/>
</dbReference>
<accession>A0A9W7W194</accession>
<evidence type="ECO:0000313" key="3">
    <source>
        <dbReference type="Proteomes" id="UP001138500"/>
    </source>
</evidence>
<dbReference type="AlphaFoldDB" id="A0A9W7W194"/>
<dbReference type="PANTHER" id="PTHR42085">
    <property type="entry name" value="F-BOX DOMAIN-CONTAINING PROTEIN"/>
    <property type="match status" value="1"/>
</dbReference>
<comment type="caution">
    <text evidence="2">The sequence shown here is derived from an EMBL/GenBank/DDBJ whole genome shotgun (WGS) entry which is preliminary data.</text>
</comment>
<dbReference type="EMBL" id="RIBY02002042">
    <property type="protein sequence ID" value="KAH9826059.1"/>
    <property type="molecule type" value="Genomic_DNA"/>
</dbReference>
<reference evidence="2 3" key="2">
    <citation type="journal article" date="2021" name="Curr. Genet.">
        <title>Genetic response to nitrogen starvation in the aggressive Eucalyptus foliar pathogen Teratosphaeria destructans.</title>
        <authorList>
            <person name="Havenga M."/>
            <person name="Wingfield B.D."/>
            <person name="Wingfield M.J."/>
            <person name="Dreyer L.L."/>
            <person name="Roets F."/>
            <person name="Aylward J."/>
        </authorList>
    </citation>
    <scope>NUCLEOTIDE SEQUENCE [LARGE SCALE GENOMIC DNA]</scope>
    <source>
        <strain evidence="2">CMW44962</strain>
    </source>
</reference>
<protein>
    <recommendedName>
        <fullName evidence="1">2EXR domain-containing protein</fullName>
    </recommendedName>
</protein>
<dbReference type="PANTHER" id="PTHR42085:SF1">
    <property type="entry name" value="F-BOX DOMAIN-CONTAINING PROTEIN"/>
    <property type="match status" value="1"/>
</dbReference>
<keyword evidence="3" id="KW-1185">Reference proteome</keyword>
<reference evidence="2 3" key="1">
    <citation type="journal article" date="2018" name="IMA Fungus">
        <title>IMA Genome-F 10: Nine draft genome sequences of Claviceps purpurea s.lat., including C. arundinis, C. humidiphila, and C. cf. spartinae, pseudomolecules for the pitch canker pathogen Fusarium circinatum, draft genome of Davidsoniella eucalypti, Grosmannia galeiformis, Quambalaria eucalypti, and Teratosphaeria destructans.</title>
        <authorList>
            <person name="Wingfield B.D."/>
            <person name="Liu M."/>
            <person name="Nguyen H.D."/>
            <person name="Lane F.A."/>
            <person name="Morgan S.W."/>
            <person name="De Vos L."/>
            <person name="Wilken P.M."/>
            <person name="Duong T.A."/>
            <person name="Aylward J."/>
            <person name="Coetzee M.P."/>
            <person name="Dadej K."/>
            <person name="De Beer Z.W."/>
            <person name="Findlay W."/>
            <person name="Havenga M."/>
            <person name="Kolarik M."/>
            <person name="Menzies J.G."/>
            <person name="Naidoo K."/>
            <person name="Pochopski O."/>
            <person name="Shoukouhi P."/>
            <person name="Santana Q.C."/>
            <person name="Seifert K.A."/>
            <person name="Soal N."/>
            <person name="Steenkamp E.T."/>
            <person name="Tatham C.T."/>
            <person name="van der Nest M.A."/>
            <person name="Wingfield M.J."/>
        </authorList>
    </citation>
    <scope>NUCLEOTIDE SEQUENCE [LARGE SCALE GENOMIC DNA]</scope>
    <source>
        <strain evidence="2">CMW44962</strain>
    </source>
</reference>
<evidence type="ECO:0000313" key="2">
    <source>
        <dbReference type="EMBL" id="KAH9826059.1"/>
    </source>
</evidence>
<sequence length="204" mass="23661">MEWLNPPKPGRCHLLDLPAELRDLIYEYAVTSDKTTVTFRLDRYQRDSYDQAVQPSLTRVNRQVRAESLPVYYACNTFVLHTEAAKALDARSWLMCNEGHLLKLRRLSLWIRYVPLTNHRTTSQGALSITMLRNVADGCWKVDDGWDWITVVRRPGMLEDDANFLIGKFRSLLVNQSTSHLSAEEFADLLVQLRSEYVKEKMGR</sequence>
<dbReference type="Pfam" id="PF20150">
    <property type="entry name" value="2EXR"/>
    <property type="match status" value="1"/>
</dbReference>
<evidence type="ECO:0000259" key="1">
    <source>
        <dbReference type="Pfam" id="PF20150"/>
    </source>
</evidence>
<dbReference type="Proteomes" id="UP001138500">
    <property type="component" value="Unassembled WGS sequence"/>
</dbReference>
<gene>
    <name evidence="2" type="ORF">Tdes44962_MAKER10105</name>
</gene>
<dbReference type="InterPro" id="IPR038883">
    <property type="entry name" value="AN11006-like"/>
</dbReference>
<proteinExistence type="predicted"/>
<dbReference type="OrthoDB" id="5272396at2759"/>
<name>A0A9W7W194_9PEZI</name>
<organism evidence="2 3">
    <name type="scientific">Teratosphaeria destructans</name>
    <dbReference type="NCBI Taxonomy" id="418781"/>
    <lineage>
        <taxon>Eukaryota</taxon>
        <taxon>Fungi</taxon>
        <taxon>Dikarya</taxon>
        <taxon>Ascomycota</taxon>
        <taxon>Pezizomycotina</taxon>
        <taxon>Dothideomycetes</taxon>
        <taxon>Dothideomycetidae</taxon>
        <taxon>Mycosphaerellales</taxon>
        <taxon>Teratosphaeriaceae</taxon>
        <taxon>Teratosphaeria</taxon>
    </lineage>
</organism>
<feature type="domain" description="2EXR" evidence="1">
    <location>
        <begin position="16"/>
        <end position="78"/>
    </location>
</feature>